<dbReference type="InterPro" id="IPR023302">
    <property type="entry name" value="Pept_S9A_N"/>
</dbReference>
<feature type="domain" description="Peptidase S9 prolyl oligopeptidase catalytic" evidence="5">
    <location>
        <begin position="467"/>
        <end position="679"/>
    </location>
</feature>
<evidence type="ECO:0000259" key="6">
    <source>
        <dbReference type="Pfam" id="PF02897"/>
    </source>
</evidence>
<organism evidence="7 8">
    <name type="scientific">Autumnicola edwardsiae</name>
    <dbReference type="NCBI Taxonomy" id="3075594"/>
    <lineage>
        <taxon>Bacteria</taxon>
        <taxon>Pseudomonadati</taxon>
        <taxon>Bacteroidota</taxon>
        <taxon>Flavobacteriia</taxon>
        <taxon>Flavobacteriales</taxon>
        <taxon>Flavobacteriaceae</taxon>
        <taxon>Autumnicola</taxon>
    </lineage>
</organism>
<dbReference type="PANTHER" id="PTHR11757:SF19">
    <property type="entry name" value="PROLYL ENDOPEPTIDASE-LIKE"/>
    <property type="match status" value="1"/>
</dbReference>
<evidence type="ECO:0000256" key="4">
    <source>
        <dbReference type="ARBA" id="ARBA00022825"/>
    </source>
</evidence>
<reference evidence="7 8" key="1">
    <citation type="submission" date="2023-09" db="EMBL/GenBank/DDBJ databases">
        <authorList>
            <person name="Rey-Velasco X."/>
        </authorList>
    </citation>
    <scope>NUCLEOTIDE SEQUENCE [LARGE SCALE GENOMIC DNA]</scope>
    <source>
        <strain evidence="7 8">F297</strain>
    </source>
</reference>
<evidence type="ECO:0000313" key="7">
    <source>
        <dbReference type="EMBL" id="MDT0651294.1"/>
    </source>
</evidence>
<dbReference type="RefSeq" id="WP_311485420.1">
    <property type="nucleotide sequence ID" value="NZ_JAVRHP010000098.1"/>
</dbReference>
<dbReference type="InterPro" id="IPR001375">
    <property type="entry name" value="Peptidase_S9_cat"/>
</dbReference>
<evidence type="ECO:0000259" key="5">
    <source>
        <dbReference type="Pfam" id="PF00326"/>
    </source>
</evidence>
<dbReference type="SUPFAM" id="SSF50993">
    <property type="entry name" value="Peptidase/esterase 'gauge' domain"/>
    <property type="match status" value="1"/>
</dbReference>
<evidence type="ECO:0000256" key="2">
    <source>
        <dbReference type="ARBA" id="ARBA00022670"/>
    </source>
</evidence>
<keyword evidence="8" id="KW-1185">Reference proteome</keyword>
<dbReference type="Gene3D" id="3.40.50.1820">
    <property type="entry name" value="alpha/beta hydrolase"/>
    <property type="match status" value="1"/>
</dbReference>
<dbReference type="Pfam" id="PF00326">
    <property type="entry name" value="Peptidase_S9"/>
    <property type="match status" value="1"/>
</dbReference>
<name>A0ABU3CY88_9FLAO</name>
<evidence type="ECO:0000256" key="1">
    <source>
        <dbReference type="ARBA" id="ARBA00005228"/>
    </source>
</evidence>
<keyword evidence="4" id="KW-0720">Serine protease</keyword>
<feature type="domain" description="Peptidase S9A N-terminal" evidence="6">
    <location>
        <begin position="8"/>
        <end position="408"/>
    </location>
</feature>
<dbReference type="Gene3D" id="2.130.10.120">
    <property type="entry name" value="Prolyl oligopeptidase, N-terminal domain"/>
    <property type="match status" value="1"/>
</dbReference>
<dbReference type="SUPFAM" id="SSF53474">
    <property type="entry name" value="alpha/beta-Hydrolases"/>
    <property type="match status" value="1"/>
</dbReference>
<dbReference type="InterPro" id="IPR051543">
    <property type="entry name" value="Serine_Peptidase_S9A"/>
</dbReference>
<gene>
    <name evidence="7" type="ORF">RM529_14155</name>
</gene>
<keyword evidence="3" id="KW-0378">Hydrolase</keyword>
<dbReference type="PRINTS" id="PR00862">
    <property type="entry name" value="PROLIGOPTASE"/>
</dbReference>
<evidence type="ECO:0000313" key="8">
    <source>
        <dbReference type="Proteomes" id="UP001248819"/>
    </source>
</evidence>
<dbReference type="EMBL" id="JAVRHP010000098">
    <property type="protein sequence ID" value="MDT0651294.1"/>
    <property type="molecule type" value="Genomic_DNA"/>
</dbReference>
<proteinExistence type="inferred from homology"/>
<dbReference type="InterPro" id="IPR002470">
    <property type="entry name" value="Peptidase_S9A"/>
</dbReference>
<dbReference type="Pfam" id="PF02897">
    <property type="entry name" value="Peptidase_S9_N"/>
    <property type="match status" value="1"/>
</dbReference>
<protein>
    <submittedName>
        <fullName evidence="7">S9 family peptidase</fullName>
    </submittedName>
</protein>
<sequence length="685" mass="80002">MKKDILPPKAERIEKRLEIHGDVRIDNYYWMNERENPDVIQYLEEENRYNEEMTAHTKDFQLQLFNEMKGRIKEDDESVPYKLNGYWYLTRFETGKDYPIYSRKKETLDAPEEILFNVNEMAEGYDYYRLGGLNISPDNKMVAFATDTLSRRKYNIRIKNLETGEFYSEEIKNTTGGSTWANDNKTLYYTKKDEQTLRSFQIYKHTLGTNAEEDELVFEEKDETFSTYVYKSKSRKYIIIGSSSTLTTEYRILEADNPKGEFRVFQPRERGLEYSISHYGYHFYILTNKDKAVNFKLMKTPEDHTEMRNWEDVIPHREDYLLEDIDIFKDFLVVGERHNGLNKIRIIRWDNNVEYYIPFDNETYTAYTSINPAFNTSILRYTYNSLTTPTSVIDFNMETGEKTVLKEQEVLGDFDKDNYESERIWATAEDGTKIPVTMVYRKGMERNGENPLLQYAYGSYGSTIDPYFSSVRLSLLDRGFIYAIAHIRGGEYLGRGWYEDGKLFNKRNTFTDYIDVSKHLIHEKYTSANHLYAMGGSAGGLLMGVVINMAPNLYKGVIAAVPFVDVVTTMLDDSIPLTTGEYDEWGNPNEEGYYEYMKSYSPYDNVVAQDYPNMLVTTGLHDSQVQYWEPAKWIAKLRELKTDQNTLLFHTNMDAGHGGASGRFEALREVAEEYAFLLDLEGINE</sequence>
<keyword evidence="2" id="KW-0645">Protease</keyword>
<accession>A0ABU3CY88</accession>
<comment type="similarity">
    <text evidence="1">Belongs to the peptidase S9A family.</text>
</comment>
<comment type="caution">
    <text evidence="7">The sequence shown here is derived from an EMBL/GenBank/DDBJ whole genome shotgun (WGS) entry which is preliminary data.</text>
</comment>
<dbReference type="InterPro" id="IPR029058">
    <property type="entry name" value="AB_hydrolase_fold"/>
</dbReference>
<dbReference type="Proteomes" id="UP001248819">
    <property type="component" value="Unassembled WGS sequence"/>
</dbReference>
<dbReference type="PANTHER" id="PTHR11757">
    <property type="entry name" value="PROTEASE FAMILY S9A OLIGOPEPTIDASE"/>
    <property type="match status" value="1"/>
</dbReference>
<evidence type="ECO:0000256" key="3">
    <source>
        <dbReference type="ARBA" id="ARBA00022801"/>
    </source>
</evidence>